<organism evidence="3">
    <name type="scientific">Thermocrinis ruber</name>
    <dbReference type="NCBI Taxonomy" id="75906"/>
    <lineage>
        <taxon>Bacteria</taxon>
        <taxon>Pseudomonadati</taxon>
        <taxon>Aquificota</taxon>
        <taxon>Aquificia</taxon>
        <taxon>Aquificales</taxon>
        <taxon>Aquificaceae</taxon>
        <taxon>Thermocrinis</taxon>
    </lineage>
</organism>
<gene>
    <name evidence="3" type="ORF">ENN04_01950</name>
</gene>
<keyword evidence="1" id="KW-0175">Coiled coil</keyword>
<reference evidence="3" key="1">
    <citation type="journal article" date="2020" name="mSystems">
        <title>Genome- and Community-Level Interaction Insights into Carbon Utilization and Element Cycling Functions of Hydrothermarchaeota in Hydrothermal Sediment.</title>
        <authorList>
            <person name="Zhou Z."/>
            <person name="Liu Y."/>
            <person name="Xu W."/>
            <person name="Pan J."/>
            <person name="Luo Z.H."/>
            <person name="Li M."/>
        </authorList>
    </citation>
    <scope>NUCLEOTIDE SEQUENCE [LARGE SCALE GENOMIC DNA]</scope>
    <source>
        <strain evidence="3">SpSt-114</strain>
    </source>
</reference>
<evidence type="ECO:0000313" key="3">
    <source>
        <dbReference type="EMBL" id="HHO73383.1"/>
    </source>
</evidence>
<comment type="caution">
    <text evidence="3">The sequence shown here is derived from an EMBL/GenBank/DDBJ whole genome shotgun (WGS) entry which is preliminary data.</text>
</comment>
<feature type="coiled-coil region" evidence="1">
    <location>
        <begin position="64"/>
        <end position="112"/>
    </location>
</feature>
<evidence type="ECO:0008006" key="4">
    <source>
        <dbReference type="Google" id="ProtNLM"/>
    </source>
</evidence>
<evidence type="ECO:0000256" key="1">
    <source>
        <dbReference type="SAM" id="Coils"/>
    </source>
</evidence>
<name>A0A7C5SWB3_9AQUI</name>
<evidence type="ECO:0000256" key="2">
    <source>
        <dbReference type="SAM" id="Phobius"/>
    </source>
</evidence>
<proteinExistence type="predicted"/>
<sequence length="215" mass="24602">MIKINLLKEKKAKKTLPQLTLVSLKEVKVSDLLKLDKAQYYLSALLWICVLGMGVWYWKISKEITQIKLEVDQLQVEKNRLEGMVKRISEEKKEIESEISALKTEMDAIERSKGILIGLKSLYEPFNNSFISFSSSIPSVSWTLTYSQSLDIENRKLKTEFDLSSFDYASISSYANSLRKKNAEVFISAIERKTTPNGYEYYSTKLVAEKSIGGQ</sequence>
<feature type="transmembrane region" description="Helical" evidence="2">
    <location>
        <begin position="38"/>
        <end position="58"/>
    </location>
</feature>
<dbReference type="Gene3D" id="1.20.5.340">
    <property type="match status" value="1"/>
</dbReference>
<dbReference type="AlphaFoldDB" id="A0A7C5SWB3"/>
<keyword evidence="2" id="KW-1133">Transmembrane helix</keyword>
<keyword evidence="2" id="KW-0812">Transmembrane</keyword>
<protein>
    <recommendedName>
        <fullName evidence="4">Fimbrial assembly protein</fullName>
    </recommendedName>
</protein>
<dbReference type="EMBL" id="DSAC01000024">
    <property type="protein sequence ID" value="HHO73383.1"/>
    <property type="molecule type" value="Genomic_DNA"/>
</dbReference>
<keyword evidence="2" id="KW-0472">Membrane</keyword>
<accession>A0A7C5SWB3</accession>